<feature type="transmembrane region" description="Helical" evidence="2">
    <location>
        <begin position="68"/>
        <end position="90"/>
    </location>
</feature>
<feature type="compositionally biased region" description="Acidic residues" evidence="1">
    <location>
        <begin position="144"/>
        <end position="155"/>
    </location>
</feature>
<comment type="caution">
    <text evidence="3">The sequence shown here is derived from an EMBL/GenBank/DDBJ whole genome shotgun (WGS) entry which is preliminary data.</text>
</comment>
<proteinExistence type="predicted"/>
<reference evidence="3" key="1">
    <citation type="submission" date="2020-03" db="EMBL/GenBank/DDBJ databases">
        <title>Site-based positive gene gene selection in Geosmithia morbida across the United States reveals a broad range of putative effectors and factors for local host and environmental adapation.</title>
        <authorList>
            <person name="Onufrak A."/>
            <person name="Murdoch R.W."/>
            <person name="Gazis R."/>
            <person name="Huff M."/>
            <person name="Staton M."/>
            <person name="Klingeman W."/>
            <person name="Hadziabdic D."/>
        </authorList>
    </citation>
    <scope>NUCLEOTIDE SEQUENCE</scope>
    <source>
        <strain evidence="3">1262</strain>
    </source>
</reference>
<organism evidence="3 4">
    <name type="scientific">Geosmithia morbida</name>
    <dbReference type="NCBI Taxonomy" id="1094350"/>
    <lineage>
        <taxon>Eukaryota</taxon>
        <taxon>Fungi</taxon>
        <taxon>Dikarya</taxon>
        <taxon>Ascomycota</taxon>
        <taxon>Pezizomycotina</taxon>
        <taxon>Sordariomycetes</taxon>
        <taxon>Hypocreomycetidae</taxon>
        <taxon>Hypocreales</taxon>
        <taxon>Bionectriaceae</taxon>
        <taxon>Geosmithia</taxon>
    </lineage>
</organism>
<feature type="compositionally biased region" description="Polar residues" evidence="1">
    <location>
        <begin position="120"/>
        <end position="129"/>
    </location>
</feature>
<feature type="compositionally biased region" description="Low complexity" evidence="1">
    <location>
        <begin position="423"/>
        <end position="437"/>
    </location>
</feature>
<accession>A0A9P4YRK9</accession>
<keyword evidence="2" id="KW-0812">Transmembrane</keyword>
<dbReference type="EMBL" id="JAANYQ010000011">
    <property type="protein sequence ID" value="KAF4121821.1"/>
    <property type="molecule type" value="Genomic_DNA"/>
</dbReference>
<keyword evidence="2" id="KW-0472">Membrane</keyword>
<keyword evidence="2" id="KW-1133">Transmembrane helix</keyword>
<evidence type="ECO:0000256" key="1">
    <source>
        <dbReference type="SAM" id="MobiDB-lite"/>
    </source>
</evidence>
<evidence type="ECO:0000313" key="4">
    <source>
        <dbReference type="Proteomes" id="UP000749293"/>
    </source>
</evidence>
<feature type="compositionally biased region" description="Basic and acidic residues" evidence="1">
    <location>
        <begin position="201"/>
        <end position="223"/>
    </location>
</feature>
<name>A0A9P4YRK9_9HYPO</name>
<dbReference type="OrthoDB" id="5393404at2759"/>
<feature type="compositionally biased region" description="Low complexity" evidence="1">
    <location>
        <begin position="384"/>
        <end position="410"/>
    </location>
</feature>
<dbReference type="RefSeq" id="XP_035320473.1">
    <property type="nucleotide sequence ID" value="XM_035463642.1"/>
</dbReference>
<feature type="compositionally biased region" description="Basic and acidic residues" evidence="1">
    <location>
        <begin position="156"/>
        <end position="171"/>
    </location>
</feature>
<feature type="compositionally biased region" description="Basic and acidic residues" evidence="1">
    <location>
        <begin position="241"/>
        <end position="256"/>
    </location>
</feature>
<dbReference type="GeneID" id="55967891"/>
<sequence length="485" mass="54140">MAPTLRGSSLWEMLTARSREASSRLGSPAGPLAESAHLFSSVSLARRDDYEGPDPSKGVLDPHDINNVGFFVLFALIGLGFVLTGIWFFFWAKNGGFHFKETDWDEYKSTVLRRKGPNGTLLSGATPTTDLGGGSAYRDVADHDVEEEGGGDDYDTSERYNRHTYQDDEGRTVMTATTAITGITAGPSEPDKREARKRRKEMREREKRRRAEDKSRREKEKQPRSGRYVGDEGVEDDEAEREAKKELRSYRHERAARVGGINKDAEGSQWDGSTTTHTNPTDSVVSGSHASDSLLLNKQDTPTKSGIRKVYSTTERVEAERLRNEAREQRRREHRRREESKTRSAAREREAAADQKRREEASKAERRERRHRRAESSKGGGRATGRAASRARSPEGAGKAALTAAAAPAGTVRREFSFQTGPEAAESALSESLLESSNAGTSDLGTKSYHHPMPELRAQRQREREERRARRGGYSRGRGEDEDVD</sequence>
<keyword evidence="4" id="KW-1185">Reference proteome</keyword>
<evidence type="ECO:0000313" key="3">
    <source>
        <dbReference type="EMBL" id="KAF4121821.1"/>
    </source>
</evidence>
<protein>
    <submittedName>
        <fullName evidence="3">Uncharacterized protein</fullName>
    </submittedName>
</protein>
<dbReference type="AlphaFoldDB" id="A0A9P4YRK9"/>
<feature type="compositionally biased region" description="Low complexity" evidence="1">
    <location>
        <begin position="175"/>
        <end position="186"/>
    </location>
</feature>
<feature type="compositionally biased region" description="Basic and acidic residues" evidence="1">
    <location>
        <begin position="452"/>
        <end position="468"/>
    </location>
</feature>
<feature type="compositionally biased region" description="Polar residues" evidence="1">
    <location>
        <begin position="270"/>
        <end position="304"/>
    </location>
</feature>
<feature type="compositionally biased region" description="Basic and acidic residues" evidence="1">
    <location>
        <begin position="315"/>
        <end position="367"/>
    </location>
</feature>
<gene>
    <name evidence="3" type="ORF">GMORB2_1661</name>
</gene>
<evidence type="ECO:0000256" key="2">
    <source>
        <dbReference type="SAM" id="Phobius"/>
    </source>
</evidence>
<dbReference type="Proteomes" id="UP000749293">
    <property type="component" value="Unassembled WGS sequence"/>
</dbReference>
<feature type="region of interest" description="Disordered" evidence="1">
    <location>
        <begin position="117"/>
        <end position="485"/>
    </location>
</feature>